<organism evidence="2 3">
    <name type="scientific">Intestinibacter bartlettii</name>
    <dbReference type="NCBI Taxonomy" id="261299"/>
    <lineage>
        <taxon>Bacteria</taxon>
        <taxon>Bacillati</taxon>
        <taxon>Bacillota</taxon>
        <taxon>Clostridia</taxon>
        <taxon>Peptostreptococcales</taxon>
        <taxon>Peptostreptococcaceae</taxon>
        <taxon>Intestinibacter</taxon>
    </lineage>
</organism>
<dbReference type="InterPro" id="IPR025272">
    <property type="entry name" value="SocA_Panacea"/>
</dbReference>
<accession>A0ABS6DUG2</accession>
<dbReference type="Pfam" id="PF13274">
    <property type="entry name" value="SocA_Panacea"/>
    <property type="match status" value="1"/>
</dbReference>
<feature type="domain" description="Antitoxin SocA-like Panacea" evidence="1">
    <location>
        <begin position="187"/>
        <end position="279"/>
    </location>
</feature>
<comment type="caution">
    <text evidence="2">The sequence shown here is derived from an EMBL/GenBank/DDBJ whole genome shotgun (WGS) entry which is preliminary data.</text>
</comment>
<dbReference type="EMBL" id="JAHLOQ010000005">
    <property type="protein sequence ID" value="MBU5335470.1"/>
    <property type="molecule type" value="Genomic_DNA"/>
</dbReference>
<dbReference type="RefSeq" id="WP_216568599.1">
    <property type="nucleotide sequence ID" value="NZ_JAHLOQ010000005.1"/>
</dbReference>
<name>A0ABS6DUG2_9FIRM</name>
<reference evidence="2 3" key="1">
    <citation type="submission" date="2021-06" db="EMBL/GenBank/DDBJ databases">
        <authorList>
            <person name="Sun Q."/>
            <person name="Li D."/>
        </authorList>
    </citation>
    <scope>NUCLEOTIDE SEQUENCE [LARGE SCALE GENOMIC DNA]</scope>
    <source>
        <strain evidence="2 3">N19</strain>
    </source>
</reference>
<gene>
    <name evidence="2" type="ORF">KQI20_03365</name>
</gene>
<evidence type="ECO:0000259" key="1">
    <source>
        <dbReference type="Pfam" id="PF13274"/>
    </source>
</evidence>
<keyword evidence="3" id="KW-1185">Reference proteome</keyword>
<sequence>MKERVYCEICDCRVKYSIRSEHIKESVNKVDIEYDGKKAYCNECGNEVYVGELDDKNTEIVNKIYRKKLGLISVEDIKLILEKYNIGASVLSKILNWGEVTVPRYIAGQTPSKEYSDKLKEILNNPREMYKLLQENKDKITPVAYKKCKESIENILNDWCVDIDNEPNIESISDYIVSKIDVTPKAIQKLLYFIQGFSTVFNDKPLFNDSPQAWVHGPVYSNIYAKYKAYKYNIIDSDENIELNLSQSNMNLINSVLKFFGCYSGDILEKITHEETPWQQAREGMKANQPSSKEIDIEDMKKYFTKVCDKYNIINVVDIKDYAMDMFYKVM</sequence>
<proteinExistence type="predicted"/>
<evidence type="ECO:0000313" key="3">
    <source>
        <dbReference type="Proteomes" id="UP001196301"/>
    </source>
</evidence>
<evidence type="ECO:0000313" key="2">
    <source>
        <dbReference type="EMBL" id="MBU5335470.1"/>
    </source>
</evidence>
<dbReference type="Proteomes" id="UP001196301">
    <property type="component" value="Unassembled WGS sequence"/>
</dbReference>
<protein>
    <submittedName>
        <fullName evidence="2">DUF4065 domain-containing protein</fullName>
    </submittedName>
</protein>